<evidence type="ECO:0000313" key="2">
    <source>
        <dbReference type="EMBL" id="PIU36994.1"/>
    </source>
</evidence>
<evidence type="ECO:0000256" key="1">
    <source>
        <dbReference type="SAM" id="Phobius"/>
    </source>
</evidence>
<keyword evidence="1" id="KW-0812">Transmembrane</keyword>
<dbReference type="EMBL" id="PEWY01000089">
    <property type="protein sequence ID" value="PIU36994.1"/>
    <property type="molecule type" value="Genomic_DNA"/>
</dbReference>
<feature type="transmembrane region" description="Helical" evidence="1">
    <location>
        <begin position="21"/>
        <end position="40"/>
    </location>
</feature>
<gene>
    <name evidence="2" type="ORF">COT02_03120</name>
</gene>
<organism evidence="2 3">
    <name type="scientific">Candidatus Roizmanbacteria bacterium CG07_land_8_20_14_0_80_34_15</name>
    <dbReference type="NCBI Taxonomy" id="1974849"/>
    <lineage>
        <taxon>Bacteria</taxon>
        <taxon>Candidatus Roizmaniibacteriota</taxon>
    </lineage>
</organism>
<reference evidence="3" key="1">
    <citation type="submission" date="2017-09" db="EMBL/GenBank/DDBJ databases">
        <title>Depth-based differentiation of microbial function through sediment-hosted aquifers and enrichment of novel symbionts in the deep terrestrial subsurface.</title>
        <authorList>
            <person name="Probst A.J."/>
            <person name="Ladd B."/>
            <person name="Jarett J.K."/>
            <person name="Geller-Mcgrath D.E."/>
            <person name="Sieber C.M.K."/>
            <person name="Emerson J.B."/>
            <person name="Anantharaman K."/>
            <person name="Thomas B.C."/>
            <person name="Malmstrom R."/>
            <person name="Stieglmeier M."/>
            <person name="Klingl A."/>
            <person name="Woyke T."/>
            <person name="Ryan C.M."/>
            <person name="Banfield J.F."/>
        </authorList>
    </citation>
    <scope>NUCLEOTIDE SEQUENCE [LARGE SCALE GENOMIC DNA]</scope>
</reference>
<sequence length="1300" mass="139481">MFNLKSKIYHLGSKKGEIATLLTLGLVLIGAVITLGSSFFTNKQKSISSNPKASYTCELPINIASQDCSYGYTTVGCQSGYAECKPAPTVKPSPTKPPTSTCPYTCTKYNCSSGYVHNTSYSCSGIDMVCCQKSLVSPTKTSTPIKSPTPSSDGCHYLNPKECSNDCLGNCSRCTNGRYKCVARTPTVISSLQDCGTPIYIASNDCSYGYTTVGCKSGTAKCKSKPISVPTPTRSAEDLFNKDCRCINGLWGGGGCDSWQRGRSCLPTGLSQCRQNNQRCGSSSDTSCCSGYCVPTPHGFYCQSANIVAKGCTSLTTKCDGNYLMKCYNGAWVKDKLCDSCQTSLLGPKCAETSTGGTAQISKSPTVNGKACTTKNNWLGTCTLSSNCNSIAAGIAWDSSVAECKSPTTPIGYGRGGVGSYGCCGSKSNNTCSQKGLVQKRGEKCFSCFLTNKPEGEMIEVSMSFCENVASGNIATMNNSEIMLNATSTEDQYHLRQNAFDIFEESDASFGMKTASWLMEQADSVTYYTFGQLPKIFGGEAESSMGNYYVAQMDANATAEAQGITREVTVGQALTTGVIGGYQFANNMLLGIPDGALNLVTGGKTENWETNTLTSLYGADEAAAATKTIAVGHDIANIVTILIPVGKGLSAAGGKMTSTAAKLEQAGQTGVRSALLRGGGKTISVAGKGFQKISPETLAARFIKNAPVTRALETGTAAIKATKLVTGVSDGLFTVTNTVRKVSPIIDTTLNVGSKIKTAGAKVVDFFLPKSALEYNAQEVATNIAKDINLGIVEPENVTQRLLTRYRQKMTSGTQIQQITNELKNTNLDEKIIANLSTQLNLDLQNKLVEQILKGPNLGQRIKNAITGGGNPNFVVVVPDLHSDMQALSSFLEESGVIDVATGKVNTNVKVIFNGDYFGKISSELVSESATPGFDILKKVVGLQDETGGKIIAGAGNWEPKIAEATRLNKLQQVVGELNGQGNFAEAQKLLERNGFENAGYLKDEFNKFLKLNKGVTGGLPLSHEELSIITANSDELAGLMGKLKFMTNVTDGVLSQHVDTPELLQYAFNSADEIKMLDIDEQSKTYLIHMIEARGGAKTVTTSEEIRQLGKIFDQLNWNSDTVIQKVNNNASQIMQDGIIKLDDIAAMNNLRQLERDMSKDLGFYTNPESLVAYSEIFGTKGNDFRLVHGHSPLTEITKALQSSSAYQEVGHGVWFLKDDPRIIVQGIDVNLSRGMRVRGEGQSFLPVLNGIVQIPENVERSEILSGLNKVSINPNDPIYSTYNHLLPYLKKIIKKESE</sequence>
<evidence type="ECO:0000313" key="3">
    <source>
        <dbReference type="Proteomes" id="UP000230184"/>
    </source>
</evidence>
<protein>
    <submittedName>
        <fullName evidence="2">Uncharacterized protein</fullName>
    </submittedName>
</protein>
<accession>A0A2M6YTZ4</accession>
<comment type="caution">
    <text evidence="2">The sequence shown here is derived from an EMBL/GenBank/DDBJ whole genome shotgun (WGS) entry which is preliminary data.</text>
</comment>
<dbReference type="Proteomes" id="UP000230184">
    <property type="component" value="Unassembled WGS sequence"/>
</dbReference>
<name>A0A2M6YTZ4_9BACT</name>
<keyword evidence="1" id="KW-1133">Transmembrane helix</keyword>
<proteinExistence type="predicted"/>
<keyword evidence="1" id="KW-0472">Membrane</keyword>